<organism evidence="1 2">
    <name type="scientific">Aeromonas phage PS1</name>
    <dbReference type="NCBI Taxonomy" id="2591406"/>
    <lineage>
        <taxon>Viruses</taxon>
        <taxon>Duplodnaviria</taxon>
        <taxon>Heunggongvirae</taxon>
        <taxon>Uroviricota</taxon>
        <taxon>Caudoviricetes</taxon>
        <taxon>Chimalliviridae</taxon>
        <taxon>Ferozepurvirus</taxon>
        <taxon>Ferozepurvirus PS1</taxon>
    </lineage>
</organism>
<protein>
    <submittedName>
        <fullName evidence="1">Uncharacterized protein</fullName>
    </submittedName>
</protein>
<evidence type="ECO:0000313" key="2">
    <source>
        <dbReference type="Proteomes" id="UP000317703"/>
    </source>
</evidence>
<dbReference type="Proteomes" id="UP000317703">
    <property type="component" value="Segment"/>
</dbReference>
<keyword evidence="2" id="KW-1185">Reference proteome</keyword>
<name>A0A514TUS6_9CAUD</name>
<evidence type="ECO:0000313" key="1">
    <source>
        <dbReference type="EMBL" id="QDJ96776.1"/>
    </source>
</evidence>
<gene>
    <name evidence="1" type="ORF">PS1_0017</name>
</gene>
<reference evidence="1" key="1">
    <citation type="submission" date="2019-06" db="EMBL/GenBank/DDBJ databases">
        <title>Complete genome sequence of Aeromonas hydrophila bacteriophage PS1.</title>
        <authorList>
            <person name="Rai S."/>
            <person name="Tyagi A."/>
            <person name="Kumar N."/>
            <person name="Singh N."/>
        </authorList>
    </citation>
    <scope>NUCLEOTIDE SEQUENCE [LARGE SCALE GENOMIC DNA]</scope>
</reference>
<accession>A0A514TUS6</accession>
<dbReference type="EMBL" id="MN032614">
    <property type="protein sequence ID" value="QDJ96776.1"/>
    <property type="molecule type" value="Genomic_DNA"/>
</dbReference>
<sequence>MRLFGCEEKVSGRDRQVFVFKDFVIKLPRTESWLSFVRGLCSNLKEIETVTNYDGLFPDQIMEIKWSGFFGIVLVVKRYQEVRDVSEHRCRFFNRLERIYGADTSDWKFIWDEDNKVFNYGWDKYGRLVKLDIGVYY</sequence>
<proteinExistence type="predicted"/>